<gene>
    <name evidence="3" type="ORF">ACFQ1Z_06600</name>
</gene>
<keyword evidence="4" id="KW-1185">Reference proteome</keyword>
<accession>A0ABW3F433</accession>
<feature type="chain" id="PRO_5045615003" evidence="1">
    <location>
        <begin position="43"/>
        <end position="267"/>
    </location>
</feature>
<sequence>MKVLCNPAHLTSAARASGSGYYRLWLLLAAMTLCMTAPAAFADDNLYAKNYQAQNQGNLHSLQASPQPELLSGTRRDDDNITMLEDGYDLMGFSAFEAGEVPPSLALEHGRAIQADKILVYVKKAGNASPSAKMEVIKEAIKKGQSLTEKDVAAQPGKYRYYATFWAKLPPPVLGVHVIKLVPRSSAQAGDEQETAPSADGVRVIAVIHGSAAEQAGLLRGDQLLTINQEKVNDAATLSSLVRRYKGSSVTLNIQRKTEPLALKVTL</sequence>
<dbReference type="SMART" id="SM00228">
    <property type="entry name" value="PDZ"/>
    <property type="match status" value="1"/>
</dbReference>
<proteinExistence type="predicted"/>
<dbReference type="InterPro" id="IPR001478">
    <property type="entry name" value="PDZ"/>
</dbReference>
<dbReference type="PROSITE" id="PS50106">
    <property type="entry name" value="PDZ"/>
    <property type="match status" value="1"/>
</dbReference>
<evidence type="ECO:0000313" key="4">
    <source>
        <dbReference type="Proteomes" id="UP001597128"/>
    </source>
</evidence>
<dbReference type="InterPro" id="IPR036034">
    <property type="entry name" value="PDZ_sf"/>
</dbReference>
<evidence type="ECO:0000313" key="3">
    <source>
        <dbReference type="EMBL" id="MFD0913209.1"/>
    </source>
</evidence>
<keyword evidence="1" id="KW-0732">Signal</keyword>
<dbReference type="Gene3D" id="2.30.42.10">
    <property type="match status" value="1"/>
</dbReference>
<dbReference type="EMBL" id="JBHTKB010000001">
    <property type="protein sequence ID" value="MFD0913209.1"/>
    <property type="molecule type" value="Genomic_DNA"/>
</dbReference>
<dbReference type="Pfam" id="PF13180">
    <property type="entry name" value="PDZ_2"/>
    <property type="match status" value="1"/>
</dbReference>
<evidence type="ECO:0000256" key="1">
    <source>
        <dbReference type="SAM" id="SignalP"/>
    </source>
</evidence>
<evidence type="ECO:0000259" key="2">
    <source>
        <dbReference type="PROSITE" id="PS50106"/>
    </source>
</evidence>
<dbReference type="Proteomes" id="UP001597128">
    <property type="component" value="Unassembled WGS sequence"/>
</dbReference>
<dbReference type="RefSeq" id="WP_379056487.1">
    <property type="nucleotide sequence ID" value="NZ_JBHTKB010000001.1"/>
</dbReference>
<comment type="caution">
    <text evidence="3">The sequence shown here is derived from an EMBL/GenBank/DDBJ whole genome shotgun (WGS) entry which is preliminary data.</text>
</comment>
<organism evidence="3 4">
    <name type="scientific">Methylophilus luteus</name>
    <dbReference type="NCBI Taxonomy" id="640108"/>
    <lineage>
        <taxon>Bacteria</taxon>
        <taxon>Pseudomonadati</taxon>
        <taxon>Pseudomonadota</taxon>
        <taxon>Betaproteobacteria</taxon>
        <taxon>Nitrosomonadales</taxon>
        <taxon>Methylophilaceae</taxon>
        <taxon>Methylophilus</taxon>
    </lineage>
</organism>
<name>A0ABW3F433_9PROT</name>
<dbReference type="SUPFAM" id="SSF50156">
    <property type="entry name" value="PDZ domain-like"/>
    <property type="match status" value="1"/>
</dbReference>
<protein>
    <submittedName>
        <fullName evidence="3">PDZ domain-containing protein</fullName>
    </submittedName>
</protein>
<reference evidence="4" key="1">
    <citation type="journal article" date="2019" name="Int. J. Syst. Evol. Microbiol.">
        <title>The Global Catalogue of Microorganisms (GCM) 10K type strain sequencing project: providing services to taxonomists for standard genome sequencing and annotation.</title>
        <authorList>
            <consortium name="The Broad Institute Genomics Platform"/>
            <consortium name="The Broad Institute Genome Sequencing Center for Infectious Disease"/>
            <person name="Wu L."/>
            <person name="Ma J."/>
        </authorList>
    </citation>
    <scope>NUCLEOTIDE SEQUENCE [LARGE SCALE GENOMIC DNA]</scope>
    <source>
        <strain evidence="4">CCUG 58412</strain>
    </source>
</reference>
<feature type="signal peptide" evidence="1">
    <location>
        <begin position="1"/>
        <end position="42"/>
    </location>
</feature>
<feature type="domain" description="PDZ" evidence="2">
    <location>
        <begin position="189"/>
        <end position="258"/>
    </location>
</feature>